<comment type="similarity">
    <text evidence="2">Belongs to the autoinducer-2 exporter (AI-2E) (TC 2.A.86) family.</text>
</comment>
<feature type="transmembrane region" description="Helical" evidence="8">
    <location>
        <begin position="260"/>
        <end position="287"/>
    </location>
</feature>
<reference evidence="9 10" key="1">
    <citation type="journal article" date="2021" name="Int. J. Syst. Evol. Microbiol.">
        <title>Streptococcus vicugnae sp. nov., isolated from faeces of alpacas (Vicugna pacos) and cattle (Bos taurus), Streptococcus zalophi sp. nov., and Streptococcus pacificus sp. nov., isolated from respiratory tract of California sea lions (Zalophus californianus).</title>
        <authorList>
            <person name="Volokhov D.V."/>
            <person name="Zagorodnyaya T.A."/>
            <person name="Shen Z."/>
            <person name="Blom J."/>
            <person name="Furtak V.A."/>
            <person name="Eisenberg T."/>
            <person name="Fan P."/>
            <person name="Jeong K.C."/>
            <person name="Gao Y."/>
            <person name="Zhang S."/>
            <person name="Amselle M."/>
        </authorList>
    </citation>
    <scope>NUCLEOTIDE SEQUENCE [LARGE SCALE GENOMIC DNA]</scope>
    <source>
        <strain evidence="9 10">CSL7591</strain>
    </source>
</reference>
<dbReference type="InterPro" id="IPR002549">
    <property type="entry name" value="AI-2E-like"/>
</dbReference>
<feature type="transmembrane region" description="Helical" evidence="8">
    <location>
        <begin position="325"/>
        <end position="358"/>
    </location>
</feature>
<evidence type="ECO:0000256" key="5">
    <source>
        <dbReference type="ARBA" id="ARBA00022692"/>
    </source>
</evidence>
<dbReference type="Proteomes" id="UP000653045">
    <property type="component" value="Unassembled WGS sequence"/>
</dbReference>
<accession>A0ABS0ZHK0</accession>
<dbReference type="PANTHER" id="PTHR21716">
    <property type="entry name" value="TRANSMEMBRANE PROTEIN"/>
    <property type="match status" value="1"/>
</dbReference>
<evidence type="ECO:0000256" key="7">
    <source>
        <dbReference type="ARBA" id="ARBA00023136"/>
    </source>
</evidence>
<proteinExistence type="inferred from homology"/>
<dbReference type="RefSeq" id="WP_199575031.1">
    <property type="nucleotide sequence ID" value="NZ_JAENBO010000001.1"/>
</dbReference>
<evidence type="ECO:0000256" key="3">
    <source>
        <dbReference type="ARBA" id="ARBA00022448"/>
    </source>
</evidence>
<feature type="transmembrane region" description="Helical" evidence="8">
    <location>
        <begin position="7"/>
        <end position="26"/>
    </location>
</feature>
<keyword evidence="3" id="KW-0813">Transport</keyword>
<dbReference type="EMBL" id="JAENBO010000001">
    <property type="protein sequence ID" value="MBJ8325481.1"/>
    <property type="molecule type" value="Genomic_DNA"/>
</dbReference>
<keyword evidence="10" id="KW-1185">Reference proteome</keyword>
<comment type="subcellular location">
    <subcellularLocation>
        <location evidence="1">Cell membrane</location>
        <topology evidence="1">Multi-pass membrane protein</topology>
    </subcellularLocation>
</comment>
<feature type="transmembrane region" description="Helical" evidence="8">
    <location>
        <begin position="166"/>
        <end position="191"/>
    </location>
</feature>
<evidence type="ECO:0000256" key="6">
    <source>
        <dbReference type="ARBA" id="ARBA00022989"/>
    </source>
</evidence>
<protein>
    <submittedName>
        <fullName evidence="9">AI-2E family transporter</fullName>
    </submittedName>
</protein>
<dbReference type="Pfam" id="PF01594">
    <property type="entry name" value="AI-2E_transport"/>
    <property type="match status" value="1"/>
</dbReference>
<evidence type="ECO:0000256" key="2">
    <source>
        <dbReference type="ARBA" id="ARBA00009773"/>
    </source>
</evidence>
<evidence type="ECO:0000256" key="8">
    <source>
        <dbReference type="SAM" id="Phobius"/>
    </source>
</evidence>
<keyword evidence="7 8" id="KW-0472">Membrane</keyword>
<dbReference type="PANTHER" id="PTHR21716:SF53">
    <property type="entry name" value="PERMEASE PERM-RELATED"/>
    <property type="match status" value="1"/>
</dbReference>
<evidence type="ECO:0000313" key="9">
    <source>
        <dbReference type="EMBL" id="MBJ8325481.1"/>
    </source>
</evidence>
<feature type="transmembrane region" description="Helical" evidence="8">
    <location>
        <begin position="235"/>
        <end position="254"/>
    </location>
</feature>
<feature type="transmembrane region" description="Helical" evidence="8">
    <location>
        <begin position="294"/>
        <end position="313"/>
    </location>
</feature>
<gene>
    <name evidence="9" type="ORF">JHK62_02140</name>
</gene>
<keyword evidence="6 8" id="KW-1133">Transmembrane helix</keyword>
<evidence type="ECO:0000256" key="1">
    <source>
        <dbReference type="ARBA" id="ARBA00004651"/>
    </source>
</evidence>
<feature type="transmembrane region" description="Helical" evidence="8">
    <location>
        <begin position="38"/>
        <end position="59"/>
    </location>
</feature>
<evidence type="ECO:0000313" key="10">
    <source>
        <dbReference type="Proteomes" id="UP000653045"/>
    </source>
</evidence>
<feature type="transmembrane region" description="Helical" evidence="8">
    <location>
        <begin position="79"/>
        <end position="100"/>
    </location>
</feature>
<name>A0ABS0ZHK0_9STRE</name>
<sequence length="382" mass="42252">MKLNKIYFYYVILTFALCYAIMTYWSTGEGILRTLYQAATPFLMGAAVAFVVNIVMTAYERLFSMIFPPKKHEKVKKSLAMLLAYATFIIVATLIFTIVLPDLISSLKSLLSINPSDIQRIIDDLQNNEMVSRVLTLFGTETELSQLISQYSKQVLEQFLSVLTGVLSSVTSIASTLLSVFVSLVFSIYVLGNKEKLKYQFNLLVSTYLEKYEEKIHYLTDILNKRFHSFFVSQTLEAMILGSLSTIGMMILGLPYSATIGILIAFTAIIPVVGPYIGVTIGAILIMTQSLSQALVFLIFVVILQQFEGNVIYPRVVGGSIGLPSMWVLLSIAIGASLYGVLGMLLSVPLSASLYQIIKDNVAKKQAKKALAKVVEAKEQTS</sequence>
<keyword evidence="4" id="KW-1003">Cell membrane</keyword>
<comment type="caution">
    <text evidence="9">The sequence shown here is derived from an EMBL/GenBank/DDBJ whole genome shotgun (WGS) entry which is preliminary data.</text>
</comment>
<keyword evidence="5 8" id="KW-0812">Transmembrane</keyword>
<evidence type="ECO:0000256" key="4">
    <source>
        <dbReference type="ARBA" id="ARBA00022475"/>
    </source>
</evidence>
<organism evidence="9 10">
    <name type="scientific">Streptococcus pacificus</name>
    <dbReference type="NCBI Taxonomy" id="2740577"/>
    <lineage>
        <taxon>Bacteria</taxon>
        <taxon>Bacillati</taxon>
        <taxon>Bacillota</taxon>
        <taxon>Bacilli</taxon>
        <taxon>Lactobacillales</taxon>
        <taxon>Streptococcaceae</taxon>
        <taxon>Streptococcus</taxon>
    </lineage>
</organism>